<evidence type="ECO:0000256" key="6">
    <source>
        <dbReference type="RuleBase" id="RU003983"/>
    </source>
</evidence>
<keyword evidence="3 6" id="KW-0378">Hydrolase</keyword>
<dbReference type="CDD" id="cd07326">
    <property type="entry name" value="M56_BlaR1_MecR1_like"/>
    <property type="match status" value="1"/>
</dbReference>
<keyword evidence="7" id="KW-0472">Membrane</keyword>
<name>A0A1Y0C5Z1_9MYCO</name>
<keyword evidence="7" id="KW-0812">Transmembrane</keyword>
<reference evidence="9 10" key="1">
    <citation type="submission" date="2017-04" db="EMBL/GenBank/DDBJ databases">
        <title>Whole Genome Sequence of 1,4-Dioxane Degrading Bacterium Mycobacterium dioxanotrophicus PH-06.</title>
        <authorList>
            <person name="He Y."/>
        </authorList>
    </citation>
    <scope>NUCLEOTIDE SEQUENCE [LARGE SCALE GENOMIC DNA]</scope>
    <source>
        <strain evidence="9 10">PH-06</strain>
    </source>
</reference>
<evidence type="ECO:0000313" key="9">
    <source>
        <dbReference type="EMBL" id="ART70633.1"/>
    </source>
</evidence>
<dbReference type="PANTHER" id="PTHR34978:SF3">
    <property type="entry name" value="SLR0241 PROTEIN"/>
    <property type="match status" value="1"/>
</dbReference>
<comment type="cofactor">
    <cofactor evidence="6">
        <name>Zn(2+)</name>
        <dbReference type="ChEBI" id="CHEBI:29105"/>
    </cofactor>
    <text evidence="6">Binds 1 zinc ion per subunit.</text>
</comment>
<dbReference type="KEGG" id="mdx:BTO20_20695"/>
<comment type="similarity">
    <text evidence="6">Belongs to the peptidase M48 family.</text>
</comment>
<keyword evidence="10" id="KW-1185">Reference proteome</keyword>
<dbReference type="GO" id="GO:0046872">
    <property type="term" value="F:metal ion binding"/>
    <property type="evidence" value="ECO:0007669"/>
    <property type="project" value="UniProtKB-KW"/>
</dbReference>
<dbReference type="Gene3D" id="3.30.2010.10">
    <property type="entry name" value="Metalloproteases ('zincins'), catalytic domain"/>
    <property type="match status" value="1"/>
</dbReference>
<feature type="transmembrane region" description="Helical" evidence="7">
    <location>
        <begin position="285"/>
        <end position="311"/>
    </location>
</feature>
<dbReference type="PANTHER" id="PTHR34978">
    <property type="entry name" value="POSSIBLE SENSOR-TRANSDUCER PROTEIN BLAR"/>
    <property type="match status" value="1"/>
</dbReference>
<dbReference type="OrthoDB" id="9785340at2"/>
<gene>
    <name evidence="9" type="ORF">BTO20_20695</name>
</gene>
<accession>A0A1Y0C5Z1</accession>
<protein>
    <submittedName>
        <fullName evidence="9">Peptidase M48</fullName>
    </submittedName>
</protein>
<evidence type="ECO:0000256" key="7">
    <source>
        <dbReference type="SAM" id="Phobius"/>
    </source>
</evidence>
<dbReference type="AlphaFoldDB" id="A0A1Y0C5Z1"/>
<evidence type="ECO:0000256" key="4">
    <source>
        <dbReference type="ARBA" id="ARBA00022833"/>
    </source>
</evidence>
<sequence length="312" mass="31922">MSVAACLLIFSMVMVALGPKALGFLTRGGSAPRFGIVAWLTAIGSVLATGVAIPALVALDVLSHGRQHSSLLSSCMQLLCDLAAGRAGGAAQLGLLMAALGLIVAVMSLGVKLLHTVRRLRAHADTHAQAARLVGRRTDQPHVYIVDAEQRTAYCVAGNPPAIVVTSSAVAALDPRELAAVLAHERAHLDGHHATIVTVLRGLAMVFPRVTLMTRAAADVTRLLEMCADDAAARRYGQRTLLAGLLALAGAAPAEALGAADVALLSRAERLALPAASGRRLGARVGLAGATTLIALVPMGTFVLGASGLLCS</sequence>
<dbReference type="GO" id="GO:0006508">
    <property type="term" value="P:proteolysis"/>
    <property type="evidence" value="ECO:0007669"/>
    <property type="project" value="UniProtKB-KW"/>
</dbReference>
<dbReference type="Pfam" id="PF01435">
    <property type="entry name" value="Peptidase_M48"/>
    <property type="match status" value="1"/>
</dbReference>
<keyword evidence="2" id="KW-0479">Metal-binding</keyword>
<feature type="transmembrane region" description="Helical" evidence="7">
    <location>
        <begin position="95"/>
        <end position="114"/>
    </location>
</feature>
<keyword evidence="7" id="KW-1133">Transmembrane helix</keyword>
<feature type="transmembrane region" description="Helical" evidence="7">
    <location>
        <begin position="33"/>
        <end position="59"/>
    </location>
</feature>
<evidence type="ECO:0000256" key="5">
    <source>
        <dbReference type="ARBA" id="ARBA00023049"/>
    </source>
</evidence>
<dbReference type="InterPro" id="IPR001915">
    <property type="entry name" value="Peptidase_M48"/>
</dbReference>
<evidence type="ECO:0000256" key="2">
    <source>
        <dbReference type="ARBA" id="ARBA00022723"/>
    </source>
</evidence>
<evidence type="ECO:0000256" key="3">
    <source>
        <dbReference type="ARBA" id="ARBA00022801"/>
    </source>
</evidence>
<dbReference type="InterPro" id="IPR052173">
    <property type="entry name" value="Beta-lactam_resp_regulator"/>
</dbReference>
<dbReference type="GO" id="GO:0004222">
    <property type="term" value="F:metalloendopeptidase activity"/>
    <property type="evidence" value="ECO:0007669"/>
    <property type="project" value="InterPro"/>
</dbReference>
<keyword evidence="1 6" id="KW-0645">Protease</keyword>
<dbReference type="Proteomes" id="UP000195331">
    <property type="component" value="Chromosome"/>
</dbReference>
<organism evidence="9 10">
    <name type="scientific">Mycobacterium dioxanotrophicus</name>
    <dbReference type="NCBI Taxonomy" id="482462"/>
    <lineage>
        <taxon>Bacteria</taxon>
        <taxon>Bacillati</taxon>
        <taxon>Actinomycetota</taxon>
        <taxon>Actinomycetes</taxon>
        <taxon>Mycobacteriales</taxon>
        <taxon>Mycobacteriaceae</taxon>
        <taxon>Mycobacterium</taxon>
    </lineage>
</organism>
<evidence type="ECO:0000256" key="1">
    <source>
        <dbReference type="ARBA" id="ARBA00022670"/>
    </source>
</evidence>
<keyword evidence="5 6" id="KW-0482">Metalloprotease</keyword>
<evidence type="ECO:0000259" key="8">
    <source>
        <dbReference type="Pfam" id="PF01435"/>
    </source>
</evidence>
<feature type="domain" description="Peptidase M48" evidence="8">
    <location>
        <begin position="129"/>
        <end position="218"/>
    </location>
</feature>
<proteinExistence type="inferred from homology"/>
<feature type="transmembrane region" description="Helical" evidence="7">
    <location>
        <begin position="241"/>
        <end position="265"/>
    </location>
</feature>
<keyword evidence="4 6" id="KW-0862">Zinc</keyword>
<dbReference type="RefSeq" id="WP_087078075.1">
    <property type="nucleotide sequence ID" value="NZ_CP020809.1"/>
</dbReference>
<evidence type="ECO:0000313" key="10">
    <source>
        <dbReference type="Proteomes" id="UP000195331"/>
    </source>
</evidence>
<dbReference type="EMBL" id="CP020809">
    <property type="protein sequence ID" value="ART70633.1"/>
    <property type="molecule type" value="Genomic_DNA"/>
</dbReference>